<organism evidence="1 2">
    <name type="scientific">Cymbomonas tetramitiformis</name>
    <dbReference type="NCBI Taxonomy" id="36881"/>
    <lineage>
        <taxon>Eukaryota</taxon>
        <taxon>Viridiplantae</taxon>
        <taxon>Chlorophyta</taxon>
        <taxon>Pyramimonadophyceae</taxon>
        <taxon>Pyramimonadales</taxon>
        <taxon>Pyramimonadaceae</taxon>
        <taxon>Cymbomonas</taxon>
    </lineage>
</organism>
<accession>A0AAE0G2P8</accession>
<dbReference type="AlphaFoldDB" id="A0AAE0G2P8"/>
<gene>
    <name evidence="1" type="ORF">CYMTET_21497</name>
</gene>
<keyword evidence="2" id="KW-1185">Reference proteome</keyword>
<evidence type="ECO:0000313" key="2">
    <source>
        <dbReference type="Proteomes" id="UP001190700"/>
    </source>
</evidence>
<evidence type="ECO:0000313" key="1">
    <source>
        <dbReference type="EMBL" id="KAK3270090.1"/>
    </source>
</evidence>
<dbReference type="Proteomes" id="UP001190700">
    <property type="component" value="Unassembled WGS sequence"/>
</dbReference>
<proteinExistence type="predicted"/>
<protein>
    <submittedName>
        <fullName evidence="1">Uncharacterized protein</fullName>
    </submittedName>
</protein>
<comment type="caution">
    <text evidence="1">The sequence shown here is derived from an EMBL/GenBank/DDBJ whole genome shotgun (WGS) entry which is preliminary data.</text>
</comment>
<reference evidence="1 2" key="1">
    <citation type="journal article" date="2015" name="Genome Biol. Evol.">
        <title>Comparative Genomics of a Bacterivorous Green Alga Reveals Evolutionary Causalities and Consequences of Phago-Mixotrophic Mode of Nutrition.</title>
        <authorList>
            <person name="Burns J.A."/>
            <person name="Paasch A."/>
            <person name="Narechania A."/>
            <person name="Kim E."/>
        </authorList>
    </citation>
    <scope>NUCLEOTIDE SEQUENCE [LARGE SCALE GENOMIC DNA]</scope>
    <source>
        <strain evidence="1 2">PLY_AMNH</strain>
    </source>
</reference>
<dbReference type="EMBL" id="LGRX02010577">
    <property type="protein sequence ID" value="KAK3270090.1"/>
    <property type="molecule type" value="Genomic_DNA"/>
</dbReference>
<name>A0AAE0G2P8_9CHLO</name>
<sequence length="77" mass="8089">MQHMRRDNLSVGKEEAYTTHKGGAVWALRALLSATPGRAGDSPLFGVEKLVGKKVQVVPLTHAGLVTGIKRLAAAVG</sequence>